<dbReference type="STRING" id="1161099.SAMN05444817_101348"/>
<keyword evidence="2" id="KW-0472">Membrane</keyword>
<keyword evidence="2" id="KW-0812">Transmembrane</keyword>
<evidence type="ECO:0000313" key="4">
    <source>
        <dbReference type="Proteomes" id="UP000186292"/>
    </source>
</evidence>
<feature type="transmembrane region" description="Helical" evidence="2">
    <location>
        <begin position="114"/>
        <end position="135"/>
    </location>
</feature>
<organism evidence="3 4">
    <name type="scientific">Corynebacterium appendicis CIP 107643</name>
    <dbReference type="NCBI Taxonomy" id="1161099"/>
    <lineage>
        <taxon>Bacteria</taxon>
        <taxon>Bacillati</taxon>
        <taxon>Actinomycetota</taxon>
        <taxon>Actinomycetes</taxon>
        <taxon>Mycobacteriales</taxon>
        <taxon>Corynebacteriaceae</taxon>
        <taxon>Corynebacterium</taxon>
    </lineage>
</organism>
<dbReference type="EMBL" id="FTOF01000001">
    <property type="protein sequence ID" value="SIS39502.1"/>
    <property type="molecule type" value="Genomic_DNA"/>
</dbReference>
<proteinExistence type="predicted"/>
<evidence type="ECO:0000256" key="1">
    <source>
        <dbReference type="SAM" id="MobiDB-lite"/>
    </source>
</evidence>
<feature type="compositionally biased region" description="Low complexity" evidence="1">
    <location>
        <begin position="1"/>
        <end position="12"/>
    </location>
</feature>
<evidence type="ECO:0000256" key="2">
    <source>
        <dbReference type="SAM" id="Phobius"/>
    </source>
</evidence>
<dbReference type="Proteomes" id="UP000186292">
    <property type="component" value="Unassembled WGS sequence"/>
</dbReference>
<feature type="transmembrane region" description="Helical" evidence="2">
    <location>
        <begin position="147"/>
        <end position="171"/>
    </location>
</feature>
<dbReference type="AlphaFoldDB" id="A0A1N7IR05"/>
<keyword evidence="4" id="KW-1185">Reference proteome</keyword>
<feature type="transmembrane region" description="Helical" evidence="2">
    <location>
        <begin position="69"/>
        <end position="94"/>
    </location>
</feature>
<feature type="compositionally biased region" description="Basic and acidic residues" evidence="1">
    <location>
        <begin position="16"/>
        <end position="30"/>
    </location>
</feature>
<keyword evidence="2" id="KW-1133">Transmembrane helix</keyword>
<name>A0A1N7IR05_9CORY</name>
<evidence type="ECO:0000313" key="3">
    <source>
        <dbReference type="EMBL" id="SIS39502.1"/>
    </source>
</evidence>
<reference evidence="4" key="1">
    <citation type="submission" date="2017-01" db="EMBL/GenBank/DDBJ databases">
        <authorList>
            <person name="Varghese N."/>
            <person name="Submissions S."/>
        </authorList>
    </citation>
    <scope>NUCLEOTIDE SEQUENCE [LARGE SCALE GENOMIC DNA]</scope>
    <source>
        <strain evidence="4">DSM 44531</strain>
    </source>
</reference>
<sequence>MSSSTPNSNSNPRAGLRRDVPEHPENDLHGAADYYNKVPPEPRNFDELADQPDPAELDARNRASTRQAVIFAVAAVLGTLLFGGILAAVARLAGGPLCEAGEAVWLCSPGWRTAWALLASIPPVVALLACAVIMVRKLNRYERWVPWMGVFWIPLVPFTMAWLILTVGILARDGVY</sequence>
<gene>
    <name evidence="3" type="ORF">SAMN05444817_101348</name>
</gene>
<dbReference type="RefSeq" id="WP_234958685.1">
    <property type="nucleotide sequence ID" value="NZ_CP046976.1"/>
</dbReference>
<accession>A0A1N7IR05</accession>
<feature type="region of interest" description="Disordered" evidence="1">
    <location>
        <begin position="1"/>
        <end position="52"/>
    </location>
</feature>
<protein>
    <submittedName>
        <fullName evidence="3">Uncharacterized protein</fullName>
    </submittedName>
</protein>